<evidence type="ECO:0000259" key="12">
    <source>
        <dbReference type="Pfam" id="PF02581"/>
    </source>
</evidence>
<gene>
    <name evidence="9 13" type="primary">thiE</name>
    <name evidence="13" type="ORF">LVJ83_07400</name>
</gene>
<dbReference type="EMBL" id="CP091508">
    <property type="protein sequence ID" value="UOO80816.1"/>
    <property type="molecule type" value="Genomic_DNA"/>
</dbReference>
<dbReference type="GO" id="GO:0004789">
    <property type="term" value="F:thiamine-phosphate diphosphorylase activity"/>
    <property type="evidence" value="ECO:0007669"/>
    <property type="project" value="UniProtKB-EC"/>
</dbReference>
<feature type="binding site" evidence="9">
    <location>
        <position position="122"/>
    </location>
    <ligand>
        <name>4-amino-2-methyl-5-(diphosphooxymethyl)pyrimidine</name>
        <dbReference type="ChEBI" id="CHEBI:57841"/>
    </ligand>
</feature>
<sequence length="228" mass="24614">MPQNIKNMLSLYFIAGTQDFRHAEGDRSQALLDCLEQALANGITCFQLREKEAHSLADAAAIEALARACLALCRRHRVPFFIDDNVDLALKIGADGIHVGQEDMPVEEVIRLCGGKLMIGLSTNTVEQAQQGSRYTAIDYFGVGPMFPTQSKAKPNPLAGAKRLQEIRRAGIDKPLVAIGGIKPHNVHEIYATGAADGIAVISVIAQSQDVAQTIRELKTGKPEAASR</sequence>
<evidence type="ECO:0000256" key="8">
    <source>
        <dbReference type="ARBA" id="ARBA00047883"/>
    </source>
</evidence>
<feature type="binding site" evidence="9">
    <location>
        <position position="152"/>
    </location>
    <ligand>
        <name>4-amino-2-methyl-5-(diphosphooxymethyl)pyrimidine</name>
        <dbReference type="ChEBI" id="CHEBI:57841"/>
    </ligand>
</feature>
<reference evidence="13 14" key="1">
    <citation type="journal article" date="2022" name="Res Sq">
        <title>Evolution of multicellular longitudinally dividing oral cavity symbionts (Neisseriaceae).</title>
        <authorList>
            <person name="Nyongesa S."/>
            <person name="Weber P."/>
            <person name="Bernet E."/>
            <person name="Pullido F."/>
            <person name="Nieckarz M."/>
            <person name="Delaby M."/>
            <person name="Nieves C."/>
            <person name="Viehboeck T."/>
            <person name="Krause N."/>
            <person name="Rivera-Millot A."/>
            <person name="Nakamura A."/>
            <person name="Vischer N."/>
            <person name="VanNieuwenhze M."/>
            <person name="Brun Y."/>
            <person name="Cava F."/>
            <person name="Bulgheresi S."/>
            <person name="Veyrier F."/>
        </authorList>
    </citation>
    <scope>NUCLEOTIDE SEQUENCE [LARGE SCALE GENOMIC DNA]</scope>
    <source>
        <strain evidence="13 14">CCUG 63373m</strain>
    </source>
</reference>
<keyword evidence="14" id="KW-1185">Reference proteome</keyword>
<dbReference type="Proteomes" id="UP000829817">
    <property type="component" value="Chromosome"/>
</dbReference>
<dbReference type="EC" id="2.5.1.3" evidence="9"/>
<dbReference type="InterPro" id="IPR013785">
    <property type="entry name" value="Aldolase_TIM"/>
</dbReference>
<comment type="cofactor">
    <cofactor evidence="9">
        <name>Mg(2+)</name>
        <dbReference type="ChEBI" id="CHEBI:18420"/>
    </cofactor>
    <text evidence="9">Binds 1 Mg(2+) ion per subunit.</text>
</comment>
<evidence type="ECO:0000256" key="5">
    <source>
        <dbReference type="ARBA" id="ARBA00022977"/>
    </source>
</evidence>
<comment type="catalytic activity">
    <reaction evidence="8 9 10">
        <text>2-[(2R,5Z)-2-carboxy-4-methylthiazol-5(2H)-ylidene]ethyl phosphate + 4-amino-2-methyl-5-(diphosphooxymethyl)pyrimidine + 2 H(+) = thiamine phosphate + CO2 + diphosphate</text>
        <dbReference type="Rhea" id="RHEA:47844"/>
        <dbReference type="ChEBI" id="CHEBI:15378"/>
        <dbReference type="ChEBI" id="CHEBI:16526"/>
        <dbReference type="ChEBI" id="CHEBI:33019"/>
        <dbReference type="ChEBI" id="CHEBI:37575"/>
        <dbReference type="ChEBI" id="CHEBI:57841"/>
        <dbReference type="ChEBI" id="CHEBI:62899"/>
        <dbReference type="EC" id="2.5.1.3"/>
    </reaction>
</comment>
<dbReference type="PANTHER" id="PTHR20857">
    <property type="entry name" value="THIAMINE-PHOSPHATE PYROPHOSPHORYLASE"/>
    <property type="match status" value="1"/>
</dbReference>
<dbReference type="RefSeq" id="WP_244783887.1">
    <property type="nucleotide sequence ID" value="NZ_CP091508.1"/>
</dbReference>
<comment type="pathway">
    <text evidence="1 9 11">Cofactor biosynthesis; thiamine diphosphate biosynthesis; thiamine phosphate from 4-amino-2-methyl-5-diphosphomethylpyrimidine and 4-methyl-5-(2-phosphoethyl)-thiazole: step 1/1.</text>
</comment>
<name>A0ABY4DPN1_9NEIS</name>
<evidence type="ECO:0000256" key="9">
    <source>
        <dbReference type="HAMAP-Rule" id="MF_00097"/>
    </source>
</evidence>
<evidence type="ECO:0000256" key="4">
    <source>
        <dbReference type="ARBA" id="ARBA00022842"/>
    </source>
</evidence>
<feature type="binding site" evidence="9">
    <location>
        <position position="84"/>
    </location>
    <ligand>
        <name>Mg(2+)</name>
        <dbReference type="ChEBI" id="CHEBI:18420"/>
    </ligand>
</feature>
<keyword evidence="3 9" id="KW-0479">Metal-binding</keyword>
<dbReference type="SUPFAM" id="SSF51391">
    <property type="entry name" value="Thiamin phosphate synthase"/>
    <property type="match status" value="1"/>
</dbReference>
<dbReference type="InterPro" id="IPR034291">
    <property type="entry name" value="TMP_synthase"/>
</dbReference>
<evidence type="ECO:0000256" key="7">
    <source>
        <dbReference type="ARBA" id="ARBA00047851"/>
    </source>
</evidence>
<keyword evidence="4 9" id="KW-0460">Magnesium</keyword>
<dbReference type="Pfam" id="PF02581">
    <property type="entry name" value="TMP-TENI"/>
    <property type="match status" value="1"/>
</dbReference>
<dbReference type="InterPro" id="IPR022998">
    <property type="entry name" value="ThiamineP_synth_TenI"/>
</dbReference>
<dbReference type="PANTHER" id="PTHR20857:SF15">
    <property type="entry name" value="THIAMINE-PHOSPHATE SYNTHASE"/>
    <property type="match status" value="1"/>
</dbReference>
<comment type="function">
    <text evidence="9">Condenses 4-methyl-5-(beta-hydroxyethyl)thiazole monophosphate (THZ-P) and 2-methyl-4-amino-5-hydroxymethyl pyrimidine pyrophosphate (HMP-PP) to form thiamine monophosphate (TMP).</text>
</comment>
<evidence type="ECO:0000313" key="14">
    <source>
        <dbReference type="Proteomes" id="UP000829817"/>
    </source>
</evidence>
<evidence type="ECO:0000256" key="6">
    <source>
        <dbReference type="ARBA" id="ARBA00047334"/>
    </source>
</evidence>
<dbReference type="CDD" id="cd00564">
    <property type="entry name" value="TMP_TenI"/>
    <property type="match status" value="1"/>
</dbReference>
<evidence type="ECO:0000256" key="2">
    <source>
        <dbReference type="ARBA" id="ARBA00022679"/>
    </source>
</evidence>
<protein>
    <recommendedName>
        <fullName evidence="9">Thiamine-phosphate synthase</fullName>
        <shortName evidence="9">TP synthase</shortName>
        <shortName evidence="9">TPS</shortName>
        <ecNumber evidence="9">2.5.1.3</ecNumber>
    </recommendedName>
    <alternativeName>
        <fullName evidence="9">Thiamine-phosphate pyrophosphorylase</fullName>
        <shortName evidence="9">TMP pyrophosphorylase</shortName>
        <shortName evidence="9">TMP-PPase</shortName>
    </alternativeName>
</protein>
<dbReference type="HAMAP" id="MF_00097">
    <property type="entry name" value="TMP_synthase"/>
    <property type="match status" value="1"/>
</dbReference>
<accession>A0ABY4DPN1</accession>
<keyword evidence="2 9" id="KW-0808">Transferase</keyword>
<feature type="binding site" evidence="9">
    <location>
        <begin position="202"/>
        <end position="203"/>
    </location>
    <ligand>
        <name>2-[(2R,5Z)-2-carboxy-4-methylthiazol-5(2H)-ylidene]ethyl phosphate</name>
        <dbReference type="ChEBI" id="CHEBI:62899"/>
    </ligand>
</feature>
<dbReference type="InterPro" id="IPR036206">
    <property type="entry name" value="ThiamineP_synth_sf"/>
</dbReference>
<evidence type="ECO:0000256" key="11">
    <source>
        <dbReference type="RuleBase" id="RU004253"/>
    </source>
</evidence>
<keyword evidence="5 9" id="KW-0784">Thiamine biosynthesis</keyword>
<feature type="binding site" evidence="9">
    <location>
        <position position="83"/>
    </location>
    <ligand>
        <name>4-amino-2-methyl-5-(diphosphooxymethyl)pyrimidine</name>
        <dbReference type="ChEBI" id="CHEBI:57841"/>
    </ligand>
</feature>
<feature type="binding site" evidence="9">
    <location>
        <position position="103"/>
    </location>
    <ligand>
        <name>Mg(2+)</name>
        <dbReference type="ChEBI" id="CHEBI:18420"/>
    </ligand>
</feature>
<feature type="domain" description="Thiamine phosphate synthase/TenI" evidence="12">
    <location>
        <begin position="11"/>
        <end position="205"/>
    </location>
</feature>
<evidence type="ECO:0000256" key="3">
    <source>
        <dbReference type="ARBA" id="ARBA00022723"/>
    </source>
</evidence>
<comment type="catalytic activity">
    <reaction evidence="6 9 10">
        <text>4-methyl-5-(2-phosphooxyethyl)-thiazole + 4-amino-2-methyl-5-(diphosphooxymethyl)pyrimidine + H(+) = thiamine phosphate + diphosphate</text>
        <dbReference type="Rhea" id="RHEA:22328"/>
        <dbReference type="ChEBI" id="CHEBI:15378"/>
        <dbReference type="ChEBI" id="CHEBI:33019"/>
        <dbReference type="ChEBI" id="CHEBI:37575"/>
        <dbReference type="ChEBI" id="CHEBI:57841"/>
        <dbReference type="ChEBI" id="CHEBI:58296"/>
        <dbReference type="EC" id="2.5.1.3"/>
    </reaction>
</comment>
<feature type="binding site" evidence="9">
    <location>
        <begin position="149"/>
        <end position="151"/>
    </location>
    <ligand>
        <name>2-[(2R,5Z)-2-carboxy-4-methylthiazol-5(2H)-ylidene]ethyl phosphate</name>
        <dbReference type="ChEBI" id="CHEBI:62899"/>
    </ligand>
</feature>
<feature type="binding site" evidence="9">
    <location>
        <position position="181"/>
    </location>
    <ligand>
        <name>2-[(2R,5Z)-2-carboxy-4-methylthiazol-5(2H)-ylidene]ethyl phosphate</name>
        <dbReference type="ChEBI" id="CHEBI:62899"/>
    </ligand>
</feature>
<comment type="catalytic activity">
    <reaction evidence="7 9 10">
        <text>2-(2-carboxy-4-methylthiazol-5-yl)ethyl phosphate + 4-amino-2-methyl-5-(diphosphooxymethyl)pyrimidine + 2 H(+) = thiamine phosphate + CO2 + diphosphate</text>
        <dbReference type="Rhea" id="RHEA:47848"/>
        <dbReference type="ChEBI" id="CHEBI:15378"/>
        <dbReference type="ChEBI" id="CHEBI:16526"/>
        <dbReference type="ChEBI" id="CHEBI:33019"/>
        <dbReference type="ChEBI" id="CHEBI:37575"/>
        <dbReference type="ChEBI" id="CHEBI:57841"/>
        <dbReference type="ChEBI" id="CHEBI:62890"/>
        <dbReference type="EC" id="2.5.1.3"/>
    </reaction>
</comment>
<evidence type="ECO:0000313" key="13">
    <source>
        <dbReference type="EMBL" id="UOO80816.1"/>
    </source>
</evidence>
<dbReference type="Gene3D" id="3.20.20.70">
    <property type="entry name" value="Aldolase class I"/>
    <property type="match status" value="1"/>
</dbReference>
<evidence type="ECO:0000256" key="1">
    <source>
        <dbReference type="ARBA" id="ARBA00005165"/>
    </source>
</evidence>
<feature type="binding site" evidence="9">
    <location>
        <begin position="47"/>
        <end position="51"/>
    </location>
    <ligand>
        <name>4-amino-2-methyl-5-(diphosphooxymethyl)pyrimidine</name>
        <dbReference type="ChEBI" id="CHEBI:57841"/>
    </ligand>
</feature>
<proteinExistence type="inferred from homology"/>
<evidence type="ECO:0000256" key="10">
    <source>
        <dbReference type="RuleBase" id="RU003826"/>
    </source>
</evidence>
<organism evidence="13 14">
    <name type="scientific">Uruburuella testudinis</name>
    <dbReference type="NCBI Taxonomy" id="1282863"/>
    <lineage>
        <taxon>Bacteria</taxon>
        <taxon>Pseudomonadati</taxon>
        <taxon>Pseudomonadota</taxon>
        <taxon>Betaproteobacteria</taxon>
        <taxon>Neisseriales</taxon>
        <taxon>Neisseriaceae</taxon>
        <taxon>Uruburuella</taxon>
    </lineage>
</organism>
<comment type="similarity">
    <text evidence="9 10">Belongs to the thiamine-phosphate synthase family.</text>
</comment>
<dbReference type="NCBIfam" id="TIGR00693">
    <property type="entry name" value="thiE"/>
    <property type="match status" value="1"/>
</dbReference>